<feature type="transmembrane region" description="Helical" evidence="6">
    <location>
        <begin position="242"/>
        <end position="264"/>
    </location>
</feature>
<evidence type="ECO:0000256" key="2">
    <source>
        <dbReference type="ARBA" id="ARBA00022448"/>
    </source>
</evidence>
<dbReference type="Proteomes" id="UP000237797">
    <property type="component" value="Unassembled WGS sequence"/>
</dbReference>
<sequence>MPIVRRLPRFLLYLILVALSLFYLTPVYVMVVTSFKGMEEATLDRMWELPSSFDLASYATAYEKLAPHLLNSLYLTIPATLLTALLGSLNGYVLSKWRFPGANTLFTLLLFGMFIPYQSILIPLIQFMQGIGLYNSIPGLILIHVVYGIPIATLIFRNFYAGIPTEILEAAKIDGCGMMGIYRRIILPLSLSGFVVVGIWEFTQVWNEFLFAVTMTTSTQQPVMVALQNLSGSQIVQWNVQMAGALLAALPTLLVYVFLGRYFIRGLLAGSLKG</sequence>
<dbReference type="InterPro" id="IPR035906">
    <property type="entry name" value="MetI-like_sf"/>
</dbReference>
<dbReference type="OrthoDB" id="187395at2"/>
<evidence type="ECO:0000256" key="6">
    <source>
        <dbReference type="RuleBase" id="RU363032"/>
    </source>
</evidence>
<keyword evidence="9" id="KW-1185">Reference proteome</keyword>
<evidence type="ECO:0000313" key="8">
    <source>
        <dbReference type="EMBL" id="PRX41249.1"/>
    </source>
</evidence>
<feature type="transmembrane region" description="Helical" evidence="6">
    <location>
        <begin position="137"/>
        <end position="160"/>
    </location>
</feature>
<reference evidence="8 9" key="1">
    <citation type="submission" date="2018-03" db="EMBL/GenBank/DDBJ databases">
        <title>Genomic Encyclopedia of Archaeal and Bacterial Type Strains, Phase II (KMG-II): from individual species to whole genera.</title>
        <authorList>
            <person name="Goeker M."/>
        </authorList>
    </citation>
    <scope>NUCLEOTIDE SEQUENCE [LARGE SCALE GENOMIC DNA]</scope>
    <source>
        <strain evidence="8 9">DSM 44946</strain>
    </source>
</reference>
<proteinExistence type="inferred from homology"/>
<dbReference type="GO" id="GO:0055085">
    <property type="term" value="P:transmembrane transport"/>
    <property type="evidence" value="ECO:0007669"/>
    <property type="project" value="InterPro"/>
</dbReference>
<evidence type="ECO:0000256" key="1">
    <source>
        <dbReference type="ARBA" id="ARBA00004141"/>
    </source>
</evidence>
<organism evidence="8 9">
    <name type="scientific">Planifilum fimeticola</name>
    <dbReference type="NCBI Taxonomy" id="201975"/>
    <lineage>
        <taxon>Bacteria</taxon>
        <taxon>Bacillati</taxon>
        <taxon>Bacillota</taxon>
        <taxon>Bacilli</taxon>
        <taxon>Bacillales</taxon>
        <taxon>Thermoactinomycetaceae</taxon>
        <taxon>Planifilum</taxon>
    </lineage>
</organism>
<dbReference type="CDD" id="cd06261">
    <property type="entry name" value="TM_PBP2"/>
    <property type="match status" value="1"/>
</dbReference>
<dbReference type="AlphaFoldDB" id="A0A2T0LG70"/>
<dbReference type="PANTHER" id="PTHR43879">
    <property type="entry name" value="ABC TRANSPORTER PERMEASE PROTEIN"/>
    <property type="match status" value="1"/>
</dbReference>
<dbReference type="InterPro" id="IPR000515">
    <property type="entry name" value="MetI-like"/>
</dbReference>
<evidence type="ECO:0000256" key="4">
    <source>
        <dbReference type="ARBA" id="ARBA00022989"/>
    </source>
</evidence>
<dbReference type="PROSITE" id="PS50928">
    <property type="entry name" value="ABC_TM1"/>
    <property type="match status" value="1"/>
</dbReference>
<accession>A0A2T0LG70</accession>
<dbReference type="GO" id="GO:0005886">
    <property type="term" value="C:plasma membrane"/>
    <property type="evidence" value="ECO:0007669"/>
    <property type="project" value="UniProtKB-SubCell"/>
</dbReference>
<dbReference type="RefSeq" id="WP_106344612.1">
    <property type="nucleotide sequence ID" value="NZ_PVNE01000007.1"/>
</dbReference>
<evidence type="ECO:0000313" key="9">
    <source>
        <dbReference type="Proteomes" id="UP000237797"/>
    </source>
</evidence>
<keyword evidence="4 6" id="KW-1133">Transmembrane helix</keyword>
<dbReference type="SUPFAM" id="SSF161098">
    <property type="entry name" value="MetI-like"/>
    <property type="match status" value="1"/>
</dbReference>
<keyword evidence="5 6" id="KW-0472">Membrane</keyword>
<protein>
    <submittedName>
        <fullName evidence="8">Carbohydrate ABC transporter membrane protein 2 (CUT1 family)</fullName>
    </submittedName>
</protein>
<dbReference type="Gene3D" id="1.10.3720.10">
    <property type="entry name" value="MetI-like"/>
    <property type="match status" value="1"/>
</dbReference>
<feature type="transmembrane region" description="Helical" evidence="6">
    <location>
        <begin position="105"/>
        <end position="125"/>
    </location>
</feature>
<keyword evidence="3 6" id="KW-0812">Transmembrane</keyword>
<evidence type="ECO:0000256" key="3">
    <source>
        <dbReference type="ARBA" id="ARBA00022692"/>
    </source>
</evidence>
<feature type="domain" description="ABC transmembrane type-1" evidence="7">
    <location>
        <begin position="69"/>
        <end position="259"/>
    </location>
</feature>
<dbReference type="PANTHER" id="PTHR43879:SF1">
    <property type="entry name" value="GLUCOSE IMPORT SYSTEM PERMEASE PROTEIN GLCU"/>
    <property type="match status" value="1"/>
</dbReference>
<feature type="transmembrane region" description="Helical" evidence="6">
    <location>
        <begin position="73"/>
        <end position="93"/>
    </location>
</feature>
<gene>
    <name evidence="8" type="ORF">CLV97_10715</name>
</gene>
<name>A0A2T0LG70_9BACL</name>
<comment type="subcellular location">
    <subcellularLocation>
        <location evidence="6">Cell membrane</location>
        <topology evidence="6">Multi-pass membrane protein</topology>
    </subcellularLocation>
    <subcellularLocation>
        <location evidence="1">Membrane</location>
        <topology evidence="1">Multi-pass membrane protein</topology>
    </subcellularLocation>
</comment>
<dbReference type="EMBL" id="PVNE01000007">
    <property type="protein sequence ID" value="PRX41249.1"/>
    <property type="molecule type" value="Genomic_DNA"/>
</dbReference>
<evidence type="ECO:0000259" key="7">
    <source>
        <dbReference type="PROSITE" id="PS50928"/>
    </source>
</evidence>
<comment type="similarity">
    <text evidence="6">Belongs to the binding-protein-dependent transport system permease family.</text>
</comment>
<comment type="caution">
    <text evidence="8">The sequence shown here is derived from an EMBL/GenBank/DDBJ whole genome shotgun (WGS) entry which is preliminary data.</text>
</comment>
<feature type="transmembrane region" description="Helical" evidence="6">
    <location>
        <begin position="12"/>
        <end position="35"/>
    </location>
</feature>
<keyword evidence="2 6" id="KW-0813">Transport</keyword>
<evidence type="ECO:0000256" key="5">
    <source>
        <dbReference type="ARBA" id="ARBA00023136"/>
    </source>
</evidence>
<dbReference type="Pfam" id="PF00528">
    <property type="entry name" value="BPD_transp_1"/>
    <property type="match status" value="1"/>
</dbReference>
<feature type="transmembrane region" description="Helical" evidence="6">
    <location>
        <begin position="181"/>
        <end position="200"/>
    </location>
</feature>